<organism evidence="2 3">
    <name type="scientific">Ilex paraguariensis</name>
    <name type="common">yerba mate</name>
    <dbReference type="NCBI Taxonomy" id="185542"/>
    <lineage>
        <taxon>Eukaryota</taxon>
        <taxon>Viridiplantae</taxon>
        <taxon>Streptophyta</taxon>
        <taxon>Embryophyta</taxon>
        <taxon>Tracheophyta</taxon>
        <taxon>Spermatophyta</taxon>
        <taxon>Magnoliopsida</taxon>
        <taxon>eudicotyledons</taxon>
        <taxon>Gunneridae</taxon>
        <taxon>Pentapetalae</taxon>
        <taxon>asterids</taxon>
        <taxon>campanulids</taxon>
        <taxon>Aquifoliales</taxon>
        <taxon>Aquifoliaceae</taxon>
        <taxon>Ilex</taxon>
    </lineage>
</organism>
<sequence>MVEEVADFVLSNIFTSCYFASIVVIEVALMNPTRQFPPKSRANGVRATLRYGNKPYWPMQWYMNEEVFSVKNQNYSPSMKIAEFHNFNSKGVNVGVVIIGNSPVNCEHSEITQRCFPNSSAYSYHAKKCIFFGCFKGKVCISNALPTAVAGIIGMTDQLQNGGVDIVIEPSTRGGSPEYGADKILSHSFDSGTYVFVHVWSLSSYEYQNRILHALDDIKMLNFNSKRQVLA</sequence>
<dbReference type="Proteomes" id="UP001642360">
    <property type="component" value="Unassembled WGS sequence"/>
</dbReference>
<dbReference type="AlphaFoldDB" id="A0ABC8V0D0"/>
<evidence type="ECO:0000313" key="2">
    <source>
        <dbReference type="EMBL" id="CAK9186657.1"/>
    </source>
</evidence>
<proteinExistence type="predicted"/>
<keyword evidence="1" id="KW-0812">Transmembrane</keyword>
<keyword evidence="3" id="KW-1185">Reference proteome</keyword>
<protein>
    <submittedName>
        <fullName evidence="2">Uncharacterized protein</fullName>
    </submittedName>
</protein>
<comment type="caution">
    <text evidence="2">The sequence shown here is derived from an EMBL/GenBank/DDBJ whole genome shotgun (WGS) entry which is preliminary data.</text>
</comment>
<keyword evidence="1" id="KW-0472">Membrane</keyword>
<name>A0ABC8V0D0_9AQUA</name>
<dbReference type="EMBL" id="CAUOFW020009628">
    <property type="protein sequence ID" value="CAK9186657.1"/>
    <property type="molecule type" value="Genomic_DNA"/>
</dbReference>
<evidence type="ECO:0000256" key="1">
    <source>
        <dbReference type="SAM" id="Phobius"/>
    </source>
</evidence>
<reference evidence="2 3" key="1">
    <citation type="submission" date="2024-02" db="EMBL/GenBank/DDBJ databases">
        <authorList>
            <person name="Vignale AGUSTIN F."/>
            <person name="Sosa J E."/>
            <person name="Modenutti C."/>
        </authorList>
    </citation>
    <scope>NUCLEOTIDE SEQUENCE [LARGE SCALE GENOMIC DNA]</scope>
</reference>
<feature type="transmembrane region" description="Helical" evidence="1">
    <location>
        <begin position="12"/>
        <end position="31"/>
    </location>
</feature>
<keyword evidence="1" id="KW-1133">Transmembrane helix</keyword>
<gene>
    <name evidence="2" type="ORF">ILEXP_LOCUS57153</name>
</gene>
<accession>A0ABC8V0D0</accession>
<evidence type="ECO:0000313" key="3">
    <source>
        <dbReference type="Proteomes" id="UP001642360"/>
    </source>
</evidence>